<organism evidence="2">
    <name type="scientific">bioreactor metagenome</name>
    <dbReference type="NCBI Taxonomy" id="1076179"/>
    <lineage>
        <taxon>unclassified sequences</taxon>
        <taxon>metagenomes</taxon>
        <taxon>ecological metagenomes</taxon>
    </lineage>
</organism>
<evidence type="ECO:0000256" key="1">
    <source>
        <dbReference type="SAM" id="MobiDB-lite"/>
    </source>
</evidence>
<evidence type="ECO:0000313" key="2">
    <source>
        <dbReference type="EMBL" id="MPM17282.1"/>
    </source>
</evidence>
<reference evidence="2" key="1">
    <citation type="submission" date="2019-08" db="EMBL/GenBank/DDBJ databases">
        <authorList>
            <person name="Kucharzyk K."/>
            <person name="Murdoch R.W."/>
            <person name="Higgins S."/>
            <person name="Loffler F."/>
        </authorList>
    </citation>
    <scope>NUCLEOTIDE SEQUENCE</scope>
</reference>
<comment type="caution">
    <text evidence="2">The sequence shown here is derived from an EMBL/GenBank/DDBJ whole genome shotgun (WGS) entry which is preliminary data.</text>
</comment>
<name>A0A644XM68_9ZZZZ</name>
<feature type="region of interest" description="Disordered" evidence="1">
    <location>
        <begin position="1"/>
        <end position="20"/>
    </location>
</feature>
<sequence>MPTKVPVAKPKAKAKAVMGSERSLSTFDTANTQTNDSRKAIQNVMKRFPRTIIA</sequence>
<dbReference type="AlphaFoldDB" id="A0A644XM68"/>
<accession>A0A644XM68</accession>
<dbReference type="EMBL" id="VSSQ01002768">
    <property type="protein sequence ID" value="MPM17282.1"/>
    <property type="molecule type" value="Genomic_DNA"/>
</dbReference>
<gene>
    <name evidence="2" type="ORF">SDC9_63670</name>
</gene>
<proteinExistence type="predicted"/>
<protein>
    <submittedName>
        <fullName evidence="2">Uncharacterized protein</fullName>
    </submittedName>
</protein>